<dbReference type="HOGENOM" id="CLU_021823_0_1_1"/>
<evidence type="ECO:0000313" key="5">
    <source>
        <dbReference type="EnsemblMetazoa" id="XP_019757463.1"/>
    </source>
</evidence>
<dbReference type="GO" id="GO:0005615">
    <property type="term" value="C:extracellular space"/>
    <property type="evidence" value="ECO:0007669"/>
    <property type="project" value="TreeGrafter"/>
</dbReference>
<dbReference type="GO" id="GO:0016798">
    <property type="term" value="F:hydrolase activity, acting on glycosyl bonds"/>
    <property type="evidence" value="ECO:0007669"/>
    <property type="project" value="InterPro"/>
</dbReference>
<evidence type="ECO:0000256" key="2">
    <source>
        <dbReference type="SAM" id="SignalP"/>
    </source>
</evidence>
<protein>
    <recommendedName>
        <fullName evidence="8">Heparanase</fullName>
    </recommendedName>
</protein>
<dbReference type="SUPFAM" id="SSF51445">
    <property type="entry name" value="(Trans)glycosidases"/>
    <property type="match status" value="1"/>
</dbReference>
<dbReference type="EMBL" id="KB740860">
    <property type="protein sequence ID" value="ENN78583.1"/>
    <property type="molecule type" value="Genomic_DNA"/>
</dbReference>
<dbReference type="GO" id="GO:0016020">
    <property type="term" value="C:membrane"/>
    <property type="evidence" value="ECO:0007669"/>
    <property type="project" value="InterPro"/>
</dbReference>
<dbReference type="GO" id="GO:0031012">
    <property type="term" value="C:extracellular matrix"/>
    <property type="evidence" value="ECO:0007669"/>
    <property type="project" value="TreeGrafter"/>
</dbReference>
<dbReference type="OMA" id="PDYWISL"/>
<dbReference type="AlphaFoldDB" id="N6TKX2"/>
<evidence type="ECO:0000256" key="1">
    <source>
        <dbReference type="ARBA" id="ARBA00009800"/>
    </source>
</evidence>
<gene>
    <name evidence="5" type="primary">109535884</name>
    <name evidence="4" type="ORF">D910_08799</name>
    <name evidence="3" type="ORF">YQE_04951</name>
</gene>
<dbReference type="EnsemblMetazoa" id="XM_019901904.1">
    <property type="protein sequence ID" value="XP_019757463.1"/>
    <property type="gene ID" value="LOC109535884"/>
</dbReference>
<proteinExistence type="inferred from homology"/>
<organism evidence="3">
    <name type="scientific">Dendroctonus ponderosae</name>
    <name type="common">Mountain pine beetle</name>
    <dbReference type="NCBI Taxonomy" id="77166"/>
    <lineage>
        <taxon>Eukaryota</taxon>
        <taxon>Metazoa</taxon>
        <taxon>Ecdysozoa</taxon>
        <taxon>Arthropoda</taxon>
        <taxon>Hexapoda</taxon>
        <taxon>Insecta</taxon>
        <taxon>Pterygota</taxon>
        <taxon>Neoptera</taxon>
        <taxon>Endopterygota</taxon>
        <taxon>Coleoptera</taxon>
        <taxon>Polyphaga</taxon>
        <taxon>Cucujiformia</taxon>
        <taxon>Curculionidae</taxon>
        <taxon>Scolytinae</taxon>
        <taxon>Dendroctonus</taxon>
    </lineage>
</organism>
<dbReference type="KEGG" id="dpa:109535884"/>
<evidence type="ECO:0000313" key="3">
    <source>
        <dbReference type="EMBL" id="ENN78583.1"/>
    </source>
</evidence>
<dbReference type="InterPro" id="IPR017853">
    <property type="entry name" value="GH"/>
</dbReference>
<dbReference type="Proteomes" id="UP000030742">
    <property type="component" value="Unassembled WGS sequence"/>
</dbReference>
<dbReference type="Proteomes" id="UP000019118">
    <property type="component" value="Unassembled WGS sequence"/>
</dbReference>
<evidence type="ECO:0000313" key="6">
    <source>
        <dbReference type="Proteomes" id="UP000019118"/>
    </source>
</evidence>
<dbReference type="PANTHER" id="PTHR46145">
    <property type="entry name" value="HEPARANASE"/>
    <property type="match status" value="1"/>
</dbReference>
<dbReference type="OrthoDB" id="726732at2759"/>
<dbReference type="EMBL" id="KB632287">
    <property type="protein sequence ID" value="ERL91469.1"/>
    <property type="molecule type" value="Genomic_DNA"/>
</dbReference>
<dbReference type="Pfam" id="PF03662">
    <property type="entry name" value="Glyco_hydro_79n"/>
    <property type="match status" value="1"/>
</dbReference>
<keyword evidence="2" id="KW-0732">Signal</keyword>
<feature type="signal peptide" evidence="2">
    <location>
        <begin position="1"/>
        <end position="16"/>
    </location>
</feature>
<reference evidence="5" key="2">
    <citation type="submission" date="2024-08" db="UniProtKB">
        <authorList>
            <consortium name="EnsemblMetazoa"/>
        </authorList>
    </citation>
    <scope>IDENTIFICATION</scope>
</reference>
<evidence type="ECO:0000313" key="7">
    <source>
        <dbReference type="Proteomes" id="UP000030742"/>
    </source>
</evidence>
<comment type="similarity">
    <text evidence="1">Belongs to the glycosyl hydrolase 79 family.</text>
</comment>
<accession>N6TKX2</accession>
<sequence>MKFVITLMPLVAMVHCLTFTLDDRDTALSVVSEKFLSVALDCSSIESRYASFNLSDPYLTRLVAHLAPMYFRIGGTYADRIVFAREDQTERLQAADITFLSSDYLRLYQFTQNAGVSLIFDLNSLLRNDDGSWNSENAREMIAFSSEHQMQLDWELGNEPDLYQYIYETNVAASQLAADYQTLRDILDEFEIYKSANLVGNDMFDVGGSESNQEYLSTFLKAAAHLVHAVTWHQYYFAGRDATEELFLSPSTFNYLEQRINVVKKVVSSSGSGNKVWLGETSSAYNGGAANMSNRFLGTFLWLDKLGLGAKLGLDVIIRQTIYVDNYALLDPDYVPNPDWWLSVIYKKLVGTNVLSLSNDGSSDNTVRLYAHCAKDAESSVVVFGFNVNGEKATISIEGFEADEDVLVYQLNYDENIYSQTIKLNGEILKVSSEGDLPDFQPTTVPNRGTFTLEPHSLVFWVFTNTNVNACD</sequence>
<keyword evidence="6" id="KW-1185">Reference proteome</keyword>
<dbReference type="Gene3D" id="3.20.20.80">
    <property type="entry name" value="Glycosidases"/>
    <property type="match status" value="1"/>
</dbReference>
<feature type="chain" id="PRO_5010971804" description="Heparanase" evidence="2">
    <location>
        <begin position="17"/>
        <end position="472"/>
    </location>
</feature>
<feature type="non-terminal residue" evidence="3">
    <location>
        <position position="1"/>
    </location>
</feature>
<name>N6TKX2_DENPD</name>
<evidence type="ECO:0000313" key="4">
    <source>
        <dbReference type="EMBL" id="ERL91469.1"/>
    </source>
</evidence>
<reference evidence="6 7" key="1">
    <citation type="journal article" date="2013" name="Genome Biol.">
        <title>Draft genome of the mountain pine beetle, Dendroctonus ponderosae Hopkins, a major forest pest.</title>
        <authorList>
            <person name="Keeling C.I."/>
            <person name="Yuen M.M."/>
            <person name="Liao N.Y."/>
            <person name="Docking T.R."/>
            <person name="Chan S.K."/>
            <person name="Taylor G.A."/>
            <person name="Palmquist D.L."/>
            <person name="Jackman S.D."/>
            <person name="Nguyen A."/>
            <person name="Li M."/>
            <person name="Henderson H."/>
            <person name="Janes J.K."/>
            <person name="Zhao Y."/>
            <person name="Pandoh P."/>
            <person name="Moore R."/>
            <person name="Sperling F.A."/>
            <person name="Huber D.P."/>
            <person name="Birol I."/>
            <person name="Jones S.J."/>
            <person name="Bohlmann J."/>
        </authorList>
    </citation>
    <scope>NUCLEOTIDE SEQUENCE</scope>
</reference>
<dbReference type="STRING" id="77166.N6TKX2"/>
<dbReference type="InterPro" id="IPR005199">
    <property type="entry name" value="Glyco_hydro_79"/>
</dbReference>
<dbReference type="PANTHER" id="PTHR46145:SF4">
    <property type="entry name" value="HEPARANASE"/>
    <property type="match status" value="1"/>
</dbReference>
<evidence type="ECO:0008006" key="8">
    <source>
        <dbReference type="Google" id="ProtNLM"/>
    </source>
</evidence>